<feature type="region of interest" description="Disordered" evidence="2">
    <location>
        <begin position="208"/>
        <end position="234"/>
    </location>
</feature>
<dbReference type="GO" id="GO:0005643">
    <property type="term" value="C:nuclear pore"/>
    <property type="evidence" value="ECO:0007669"/>
    <property type="project" value="TreeGrafter"/>
</dbReference>
<feature type="compositionally biased region" description="Polar residues" evidence="2">
    <location>
        <begin position="2136"/>
        <end position="2145"/>
    </location>
</feature>
<dbReference type="Proteomes" id="UP000095192">
    <property type="component" value="Unassembled WGS sequence"/>
</dbReference>
<feature type="compositionally biased region" description="Polar residues" evidence="2">
    <location>
        <begin position="1593"/>
        <end position="1606"/>
    </location>
</feature>
<proteinExistence type="predicted"/>
<feature type="region of interest" description="Disordered" evidence="2">
    <location>
        <begin position="856"/>
        <end position="890"/>
    </location>
</feature>
<feature type="region of interest" description="Disordered" evidence="2">
    <location>
        <begin position="705"/>
        <end position="783"/>
    </location>
</feature>
<feature type="compositionally biased region" description="Polar residues" evidence="2">
    <location>
        <begin position="223"/>
        <end position="234"/>
    </location>
</feature>
<dbReference type="PANTHER" id="PTHR18898:SF2">
    <property type="entry name" value="NUCLEOPROTEIN TPR"/>
    <property type="match status" value="1"/>
</dbReference>
<feature type="compositionally biased region" description="Polar residues" evidence="2">
    <location>
        <begin position="773"/>
        <end position="783"/>
    </location>
</feature>
<accession>A0A1D3D262</accession>
<feature type="region of interest" description="Disordered" evidence="2">
    <location>
        <begin position="37"/>
        <end position="67"/>
    </location>
</feature>
<feature type="region of interest" description="Disordered" evidence="2">
    <location>
        <begin position="152"/>
        <end position="175"/>
    </location>
</feature>
<feature type="compositionally biased region" description="Basic and acidic residues" evidence="2">
    <location>
        <begin position="155"/>
        <end position="175"/>
    </location>
</feature>
<feature type="compositionally biased region" description="Polar residues" evidence="2">
    <location>
        <begin position="1489"/>
        <end position="1503"/>
    </location>
</feature>
<feature type="region of interest" description="Disordered" evidence="2">
    <location>
        <begin position="2127"/>
        <end position="2151"/>
    </location>
</feature>
<comment type="caution">
    <text evidence="3">The sequence shown here is derived from an EMBL/GenBank/DDBJ whole genome shotgun (WGS) entry which is preliminary data.</text>
</comment>
<feature type="compositionally biased region" description="Basic and acidic residues" evidence="2">
    <location>
        <begin position="1742"/>
        <end position="1752"/>
    </location>
</feature>
<feature type="coiled-coil region" evidence="1">
    <location>
        <begin position="1049"/>
        <end position="1076"/>
    </location>
</feature>
<feature type="region of interest" description="Disordered" evidence="2">
    <location>
        <begin position="1472"/>
        <end position="1611"/>
    </location>
</feature>
<evidence type="ECO:0000313" key="4">
    <source>
        <dbReference type="Proteomes" id="UP000095192"/>
    </source>
</evidence>
<feature type="region of interest" description="Disordered" evidence="2">
    <location>
        <begin position="2012"/>
        <end position="2063"/>
    </location>
</feature>
<feature type="compositionally biased region" description="Basic and acidic residues" evidence="2">
    <location>
        <begin position="1576"/>
        <end position="1585"/>
    </location>
</feature>
<feature type="region of interest" description="Disordered" evidence="2">
    <location>
        <begin position="1338"/>
        <end position="1445"/>
    </location>
</feature>
<feature type="compositionally biased region" description="Low complexity" evidence="2">
    <location>
        <begin position="2012"/>
        <end position="2023"/>
    </location>
</feature>
<gene>
    <name evidence="3" type="ORF">cyc_02600</name>
</gene>
<dbReference type="GO" id="GO:0006406">
    <property type="term" value="P:mRNA export from nucleus"/>
    <property type="evidence" value="ECO:0007669"/>
    <property type="project" value="TreeGrafter"/>
</dbReference>
<feature type="compositionally biased region" description="Low complexity" evidence="2">
    <location>
        <begin position="1753"/>
        <end position="1771"/>
    </location>
</feature>
<feature type="region of interest" description="Disordered" evidence="2">
    <location>
        <begin position="970"/>
        <end position="1041"/>
    </location>
</feature>
<evidence type="ECO:0000256" key="2">
    <source>
        <dbReference type="SAM" id="MobiDB-lite"/>
    </source>
</evidence>
<dbReference type="PANTHER" id="PTHR18898">
    <property type="entry name" value="NUCLEOPROTEIN TPR-RELATED"/>
    <property type="match status" value="1"/>
</dbReference>
<organism evidence="3 4">
    <name type="scientific">Cyclospora cayetanensis</name>
    <dbReference type="NCBI Taxonomy" id="88456"/>
    <lineage>
        <taxon>Eukaryota</taxon>
        <taxon>Sar</taxon>
        <taxon>Alveolata</taxon>
        <taxon>Apicomplexa</taxon>
        <taxon>Conoidasida</taxon>
        <taxon>Coccidia</taxon>
        <taxon>Eucoccidiorida</taxon>
        <taxon>Eimeriorina</taxon>
        <taxon>Eimeriidae</taxon>
        <taxon>Cyclospora</taxon>
    </lineage>
</organism>
<feature type="compositionally biased region" description="Basic and acidic residues" evidence="2">
    <location>
        <begin position="1008"/>
        <end position="1019"/>
    </location>
</feature>
<keyword evidence="4" id="KW-1185">Reference proteome</keyword>
<dbReference type="VEuPathDB" id="ToxoDB:LOC113146605"/>
<sequence length="2181" mass="231998">MRCLTPQMQANTPLASSELFFSSGVRHEAGMASFELEGSSSDHLDAGRGAESPKCSDFSPELKSPLEDGEGEIYVDLSRELAAIDGPEAHSVFSATPAAARAAKATPESISSGSSSKTSPCCMSFCNDLEPAENTFDWKAAACSHQTRQWPCSTETDKYHSPEHESASSSLQRKDWNAERLEHEVLRGRKSLRKKSWGFFARASPVESPLSQKEAKRRGGATGSTESDNQTDSDLASLLGSIERTRNRMRSQEEAESRLDAAAYAGGLFQFARSAASSAALLPRGPPARLLYKGDLASPDKAAHPTPCAAAGARLLRPAGVSETEGLAEGVPLKRGTGSRSAVLATSPVMSSPSARLKSTTKAILKPTKPQASAVPFGGGPKEGPHPVDGCLAQEAKLGSSSREADAADLAAEMKRNARMSAELSDLREELRLRDEELAKARSAALLPARVLQALRDWRDMELTRGGLTAEAGGEAEGQPQISPARRCLEEIEAILQKGEREGPAYVRELEGLKEELAACKEARRQAELQGESLRNEVSFLQAVNGKLAERREEEGSAALETLKEHLEKKSQEMSQLQRDKESLRRELDGLRSHCAEEVAAANAARVALQHELQATRHVLDVARKDLEETVERLQGENKQLRLQKEAAEGRLRDCVEAERLAQLEREAMVGQQARLAAQHEALRKSLHEIRKSAAEARRKWLASQLQGADQGASGGIRPLMDGAERIPAVPPRQRTASFSSRGSNTEGSPAGPASSDAHQPHKSCGEDEAPGTLSSARLPSDSSTLLQEAAFEALDPEATTGAVGASETGPPNPCHARKAFYQSSPGEKDRDSSCRGSQQWYFACPEGAAVHAECADRAQRRGSQEDSSPEAAFAREARSGCSAAQQPVQVRSAEEGVMAGTGKAAHQRSLTASAAAACCPSPPGGLRTEAARTCLREERTSAFHHLGDSPEGRTGKEWGEDAAFAREARLEEPQGGGRSGRELPEAPWIETRETELDETSAAAGAVEARDMGTSRELRLSPSPTIPPPSLSPGTTEAASAAPSPRCLYTAQLQEVEEANEMLRRANARVDKENALLRQSLLLPFTPAARVPACCMRRQQSGGLREGLSSPRFLSSASENGEHENRLEWVWSVCASLRPLTLLCLVASTPARERIVNRPVVTAQGPSTTADKSNRLGGFKGGGTPGRPLAAERSQTRLVTPGDSQKKLLHASPSYLAVRSPHTSSDAHGKTATLRPLQEPTEHLDEGACSPLREGDSQAAQALSLSAASADEALESPQAFTAPSIEDDSLWEDEADCSGGPFCESGGESLTTPEQTARGGFEGRHLAELPWVREGDLLLRQRRQSTTTQPTGGLRPKSATEEEEGEALDLGDAAEVSVPEPHSSLVKDAKASLAPVDTDATKDAGKTLLVTGDSYKVQEKSPASPGSGGPENSAPPSSCETPFLAFPDSQEAFPVTLSASAGKLQLRTAAEFGGEVPPSETVSPRGCSRVSNPWSAASSNTLKESPRGCQIMKASSTEDKAPEEHRLFSAETHASTPRFKKWATTEISSRRQEAAADSPAREISGAYGADMGSLEQRSEEERCKEGQPISAARHQSTRIASTQEPGSSALVESKKTAEIRSEESLSCFSIPVCSASAERPVLQVLADSPRGHTACALEKDVALSSLVSSPQEASPKGLADTEKPFCDPPNLQMMSSPAAMSPRRFVAEAGQSFKEKFLQHWTGDSLQPVAGRIEGRTPSVERAGKNAVERQDAAPSSAQQQQQKRPALQSPSSLANKGLNKGSSWGLPCGRRCEACIAEVCDRLLAEASPTEAAALKQLTSPNRRLLSGEETPLDRLAEAGPSVAATIMRLVSMSPKRSGQAGPTSSLAGAGLATPVAASGNGSGSPKKAQGRRRYPEPQNVFAGHKTARCSEDSVSERMCLVLPAGTRELLWMLSRRPPEALSEPACTGSLPQGPLPKDGVASGVSEPPGKAPPEKRNPAVAVKPVTRLTTLKGKDAGNFGLQRIKKALKPSLRGSLPSSSSANKHQKLPAKTPATKSSPAVCTQKRREQVGAPHHEGSPAHKRAEKILLSKARSCPAVSGGSPGCQCKKTLLPDGGGSLVPSCAPRKQQSERLLRGNVSSHKKRCVTAQKVEGPSTSTATSGQLRGKKPPWDFSCVLRHDGPRLPFSTLLRGQGKRRGL</sequence>
<dbReference type="InParanoid" id="A0A1D3D262"/>
<dbReference type="EMBL" id="JROU02001060">
    <property type="protein sequence ID" value="OEH77534.1"/>
    <property type="molecule type" value="Genomic_DNA"/>
</dbReference>
<feature type="compositionally biased region" description="Basic and acidic residues" evidence="2">
    <location>
        <begin position="2047"/>
        <end position="2061"/>
    </location>
</feature>
<feature type="compositionally biased region" description="Basic and acidic residues" evidence="2">
    <location>
        <begin position="1516"/>
        <end position="1528"/>
    </location>
</feature>
<feature type="region of interest" description="Disordered" evidence="2">
    <location>
        <begin position="1158"/>
        <end position="1256"/>
    </location>
</feature>
<feature type="coiled-coil region" evidence="1">
    <location>
        <begin position="510"/>
        <end position="700"/>
    </location>
</feature>
<feature type="region of interest" description="Disordered" evidence="2">
    <location>
        <begin position="1728"/>
        <end position="1781"/>
    </location>
</feature>
<dbReference type="GO" id="GO:0017056">
    <property type="term" value="F:structural constituent of nuclear pore"/>
    <property type="evidence" value="ECO:0007669"/>
    <property type="project" value="TreeGrafter"/>
</dbReference>
<evidence type="ECO:0000256" key="1">
    <source>
        <dbReference type="SAM" id="Coils"/>
    </source>
</evidence>
<protein>
    <submittedName>
        <fullName evidence="3">Proteophosphoglycan related protein</fullName>
    </submittedName>
</protein>
<feature type="region of interest" description="Disordered" evidence="2">
    <location>
        <begin position="1942"/>
        <end position="1984"/>
    </location>
</feature>
<feature type="compositionally biased region" description="Polar residues" evidence="2">
    <location>
        <begin position="735"/>
        <end position="748"/>
    </location>
</feature>
<keyword evidence="1" id="KW-0175">Coiled coil</keyword>
<feature type="coiled-coil region" evidence="1">
    <location>
        <begin position="410"/>
        <end position="444"/>
    </location>
</feature>
<feature type="region of interest" description="Disordered" evidence="2">
    <location>
        <begin position="801"/>
        <end position="833"/>
    </location>
</feature>
<feature type="region of interest" description="Disordered" evidence="2">
    <location>
        <begin position="1855"/>
        <end position="1900"/>
    </location>
</feature>
<feature type="region of interest" description="Disordered" evidence="2">
    <location>
        <begin position="1291"/>
        <end position="1324"/>
    </location>
</feature>
<feature type="compositionally biased region" description="Basic and acidic residues" evidence="2">
    <location>
        <begin position="980"/>
        <end position="995"/>
    </location>
</feature>
<evidence type="ECO:0000313" key="3">
    <source>
        <dbReference type="EMBL" id="OEH77534.1"/>
    </source>
</evidence>
<dbReference type="VEuPathDB" id="ToxoDB:LOC34619434"/>
<name>A0A1D3D262_9EIME</name>
<feature type="compositionally biased region" description="Basic and acidic residues" evidence="2">
    <location>
        <begin position="856"/>
        <end position="865"/>
    </location>
</feature>
<feature type="compositionally biased region" description="Polar residues" evidence="2">
    <location>
        <begin position="1856"/>
        <end position="1868"/>
    </location>
</feature>
<reference evidence="3 4" key="1">
    <citation type="journal article" date="2016" name="BMC Genomics">
        <title>Comparative genomics reveals Cyclospora cayetanensis possesses coccidia-like metabolism and invasion components but unique surface antigens.</title>
        <authorList>
            <person name="Liu S."/>
            <person name="Wang L."/>
            <person name="Zheng H."/>
            <person name="Xu Z."/>
            <person name="Roellig D.M."/>
            <person name="Li N."/>
            <person name="Frace M.A."/>
            <person name="Tang K."/>
            <person name="Arrowood M.J."/>
            <person name="Moss D.M."/>
            <person name="Zhang L."/>
            <person name="Feng Y."/>
            <person name="Xiao L."/>
        </authorList>
    </citation>
    <scope>NUCLEOTIDE SEQUENCE [LARGE SCALE GENOMIC DNA]</scope>
    <source>
        <strain evidence="3 4">CHN_HEN01</strain>
    </source>
</reference>
<dbReference type="VEuPathDB" id="ToxoDB:cyc_02600"/>